<dbReference type="EMBL" id="LQOG01000017">
    <property type="protein sequence ID" value="KXT61025.1"/>
    <property type="molecule type" value="Genomic_DNA"/>
</dbReference>
<protein>
    <submittedName>
        <fullName evidence="1">Uncharacterized protein</fullName>
    </submittedName>
</protein>
<dbReference type="PATRIC" id="fig|1303.76.peg.580"/>
<comment type="caution">
    <text evidence="1">The sequence shown here is derived from an EMBL/GenBank/DDBJ whole genome shotgun (WGS) entry which is preliminary data.</text>
</comment>
<dbReference type="AlphaFoldDB" id="A0A139MB54"/>
<gene>
    <name evidence="1" type="ORF">SORDD05_00555</name>
</gene>
<proteinExistence type="predicted"/>
<evidence type="ECO:0000313" key="1">
    <source>
        <dbReference type="EMBL" id="KXT61025.1"/>
    </source>
</evidence>
<evidence type="ECO:0000313" key="2">
    <source>
        <dbReference type="Proteomes" id="UP000070541"/>
    </source>
</evidence>
<sequence length="266" mass="31095">MQSPDISDFDWYFEAVELEGRSVNCYELKSQYKDLVLKDVKFWYVNKLWKERLEGEIDRALTWIGFIEDDIKIIDEFSEKGILKILGDKYVTLYQKYNYQTMKACFERLNFREHYLQSKAIFEDLFSDGTSYKWIVTNKAEIGDIKVGSKLSNTDVEGFKKFYTLDCVGGPAQLVNDFFYEGKSLLVIEGTFKGNKIYTVFEFTTSGQANTRNLIPSRAQSLSDEDDKIIELIENSIKKGLDYDLNKFIDYSSLSKMKHYFIEPLD</sequence>
<accession>A0A139MB54</accession>
<organism evidence="1 2">
    <name type="scientific">Streptococcus oralis</name>
    <dbReference type="NCBI Taxonomy" id="1303"/>
    <lineage>
        <taxon>Bacteria</taxon>
        <taxon>Bacillati</taxon>
        <taxon>Bacillota</taxon>
        <taxon>Bacilli</taxon>
        <taxon>Lactobacillales</taxon>
        <taxon>Streptococcaceae</taxon>
        <taxon>Streptococcus</taxon>
    </lineage>
</organism>
<dbReference type="Proteomes" id="UP000070541">
    <property type="component" value="Unassembled WGS sequence"/>
</dbReference>
<reference evidence="1 2" key="1">
    <citation type="submission" date="2016-01" db="EMBL/GenBank/DDBJ databases">
        <title>Highly variable Streptococcus oralis are common among viridans streptococci isolated from primates.</title>
        <authorList>
            <person name="Denapaite D."/>
            <person name="Rieger M."/>
            <person name="Koendgen S."/>
            <person name="Brueckner R."/>
            <person name="Ochigava I."/>
            <person name="Kappeler P."/>
            <person name="Maetz-Rensing K."/>
            <person name="Leendertz F."/>
            <person name="Hakenbeck R."/>
        </authorList>
    </citation>
    <scope>NUCLEOTIDE SEQUENCE [LARGE SCALE GENOMIC DNA]</scope>
    <source>
        <strain evidence="1 2">DD05</strain>
    </source>
</reference>
<name>A0A139MB54_STROR</name>